<keyword evidence="4 6" id="KW-0067">ATP-binding</keyword>
<evidence type="ECO:0000256" key="4">
    <source>
        <dbReference type="ARBA" id="ARBA00022840"/>
    </source>
</evidence>
<evidence type="ECO:0000259" key="5">
    <source>
        <dbReference type="PROSITE" id="PS50893"/>
    </source>
</evidence>
<dbReference type="GO" id="GO:0035435">
    <property type="term" value="P:phosphate ion transmembrane transport"/>
    <property type="evidence" value="ECO:0007669"/>
    <property type="project" value="InterPro"/>
</dbReference>
<dbReference type="Proteomes" id="UP000503820">
    <property type="component" value="Unassembled WGS sequence"/>
</dbReference>
<keyword evidence="2" id="KW-0592">Phosphate transport</keyword>
<sequence>MISPDHFPSIVSSAARLADVSVFFGNAKVLHDITLNVPAQGATVLVGRSGSGKTTLLRVFNRLNECLPGSRTAGCATLRLDGRDMDIYGSAFSDPSRLRVRVGMVFQSPDVLPLSIRRNMELPLRHALGLSQASITPRMEEALKEAALWDEVAHRLDTPAETLSGGQQQRLCLARCLAMRPDLLLLDEPTASLDNVASRTIESLLVTLKQRIPVIMVSHSLGQSLRLADRLVLMSAGRIRQCWDRAHGLPDIAQLESLLEAAQEEDACCR</sequence>
<dbReference type="AlphaFoldDB" id="A0A7J0BQA2"/>
<keyword evidence="7" id="KW-1185">Reference proteome</keyword>
<dbReference type="InterPro" id="IPR003439">
    <property type="entry name" value="ABC_transporter-like_ATP-bd"/>
</dbReference>
<evidence type="ECO:0000313" key="7">
    <source>
        <dbReference type="Proteomes" id="UP000503820"/>
    </source>
</evidence>
<keyword evidence="3" id="KW-0547">Nucleotide-binding</keyword>
<dbReference type="GO" id="GO:0016887">
    <property type="term" value="F:ATP hydrolysis activity"/>
    <property type="evidence" value="ECO:0007669"/>
    <property type="project" value="InterPro"/>
</dbReference>
<name>A0A7J0BQA2_9BACT</name>
<dbReference type="CDD" id="cd03260">
    <property type="entry name" value="ABC_PstB_phosphate_transporter"/>
    <property type="match status" value="1"/>
</dbReference>
<dbReference type="InterPro" id="IPR017871">
    <property type="entry name" value="ABC_transporter-like_CS"/>
</dbReference>
<feature type="domain" description="ABC transporter" evidence="5">
    <location>
        <begin position="15"/>
        <end position="261"/>
    </location>
</feature>
<evidence type="ECO:0000313" key="6">
    <source>
        <dbReference type="EMBL" id="GFM35818.1"/>
    </source>
</evidence>
<dbReference type="InterPro" id="IPR005670">
    <property type="entry name" value="PstB-like"/>
</dbReference>
<comment type="caution">
    <text evidence="6">The sequence shown here is derived from an EMBL/GenBank/DDBJ whole genome shotgun (WGS) entry which is preliminary data.</text>
</comment>
<dbReference type="GO" id="GO:0016020">
    <property type="term" value="C:membrane"/>
    <property type="evidence" value="ECO:0007669"/>
    <property type="project" value="InterPro"/>
</dbReference>
<reference evidence="6 7" key="1">
    <citation type="submission" date="2020-05" db="EMBL/GenBank/DDBJ databases">
        <title>Draft genome sequence of Desulfovibrio psychrotolerans JS1T.</title>
        <authorList>
            <person name="Ueno A."/>
            <person name="Tamazawa S."/>
            <person name="Tamamura S."/>
            <person name="Murakami T."/>
            <person name="Kiyama T."/>
            <person name="Inomata H."/>
            <person name="Amano Y."/>
            <person name="Miyakawa K."/>
            <person name="Tamaki H."/>
            <person name="Naganuma T."/>
            <person name="Kaneko K."/>
        </authorList>
    </citation>
    <scope>NUCLEOTIDE SEQUENCE [LARGE SCALE GENOMIC DNA]</scope>
    <source>
        <strain evidence="6 7">JS1</strain>
    </source>
</reference>
<keyword evidence="1" id="KW-0813">Transport</keyword>
<dbReference type="Gene3D" id="3.40.50.300">
    <property type="entry name" value="P-loop containing nucleotide triphosphate hydrolases"/>
    <property type="match status" value="1"/>
</dbReference>
<organism evidence="6 7">
    <name type="scientific">Desulfovibrio psychrotolerans</name>
    <dbReference type="NCBI Taxonomy" id="415242"/>
    <lineage>
        <taxon>Bacteria</taxon>
        <taxon>Pseudomonadati</taxon>
        <taxon>Thermodesulfobacteriota</taxon>
        <taxon>Desulfovibrionia</taxon>
        <taxon>Desulfovibrionales</taxon>
        <taxon>Desulfovibrionaceae</taxon>
        <taxon>Desulfovibrio</taxon>
    </lineage>
</organism>
<dbReference type="InterPro" id="IPR003593">
    <property type="entry name" value="AAA+_ATPase"/>
</dbReference>
<dbReference type="SMART" id="SM00382">
    <property type="entry name" value="AAA"/>
    <property type="match status" value="1"/>
</dbReference>
<dbReference type="GO" id="GO:0005524">
    <property type="term" value="F:ATP binding"/>
    <property type="evidence" value="ECO:0007669"/>
    <property type="project" value="UniProtKB-KW"/>
</dbReference>
<dbReference type="RefSeq" id="WP_243451229.1">
    <property type="nucleotide sequence ID" value="NZ_BLVP01000001.1"/>
</dbReference>
<gene>
    <name evidence="6" type="ORF">DSM19430T_05020</name>
</gene>
<accession>A0A7J0BQA2</accession>
<protein>
    <submittedName>
        <fullName evidence="6">Phosphate ABC transporter ATP-binding protein</fullName>
    </submittedName>
</protein>
<dbReference type="SUPFAM" id="SSF52540">
    <property type="entry name" value="P-loop containing nucleoside triphosphate hydrolases"/>
    <property type="match status" value="1"/>
</dbReference>
<dbReference type="GO" id="GO:0005315">
    <property type="term" value="F:phosphate transmembrane transporter activity"/>
    <property type="evidence" value="ECO:0007669"/>
    <property type="project" value="InterPro"/>
</dbReference>
<evidence type="ECO:0000256" key="1">
    <source>
        <dbReference type="ARBA" id="ARBA00022448"/>
    </source>
</evidence>
<dbReference type="PROSITE" id="PS00211">
    <property type="entry name" value="ABC_TRANSPORTER_1"/>
    <property type="match status" value="1"/>
</dbReference>
<dbReference type="InterPro" id="IPR027417">
    <property type="entry name" value="P-loop_NTPase"/>
</dbReference>
<dbReference type="Pfam" id="PF00005">
    <property type="entry name" value="ABC_tran"/>
    <property type="match status" value="1"/>
</dbReference>
<evidence type="ECO:0000256" key="2">
    <source>
        <dbReference type="ARBA" id="ARBA00022592"/>
    </source>
</evidence>
<dbReference type="PANTHER" id="PTHR43423:SF1">
    <property type="entry name" value="ABC TRANSPORTER I FAMILY MEMBER 17"/>
    <property type="match status" value="1"/>
</dbReference>
<dbReference type="EMBL" id="BLVP01000001">
    <property type="protein sequence ID" value="GFM35818.1"/>
    <property type="molecule type" value="Genomic_DNA"/>
</dbReference>
<dbReference type="PROSITE" id="PS50893">
    <property type="entry name" value="ABC_TRANSPORTER_2"/>
    <property type="match status" value="1"/>
</dbReference>
<evidence type="ECO:0000256" key="3">
    <source>
        <dbReference type="ARBA" id="ARBA00022741"/>
    </source>
</evidence>
<proteinExistence type="predicted"/>
<dbReference type="PANTHER" id="PTHR43423">
    <property type="entry name" value="ABC TRANSPORTER I FAMILY MEMBER 17"/>
    <property type="match status" value="1"/>
</dbReference>